<evidence type="ECO:0000313" key="2">
    <source>
        <dbReference type="EMBL" id="KAB5577380.1"/>
    </source>
</evidence>
<dbReference type="EMBL" id="VFJC01000006">
    <property type="protein sequence ID" value="KAB5577380.1"/>
    <property type="molecule type" value="Genomic_DNA"/>
</dbReference>
<feature type="region of interest" description="Disordered" evidence="1">
    <location>
        <begin position="332"/>
        <end position="432"/>
    </location>
</feature>
<dbReference type="Gene3D" id="1.10.533.10">
    <property type="entry name" value="Death Domain, Fas"/>
    <property type="match status" value="1"/>
</dbReference>
<evidence type="ECO:0000313" key="3">
    <source>
        <dbReference type="Proteomes" id="UP000327468"/>
    </source>
</evidence>
<proteinExistence type="predicted"/>
<gene>
    <name evidence="2" type="ORF">PHYPO_G00209230</name>
</gene>
<feature type="compositionally biased region" description="Basic residues" evidence="1">
    <location>
        <begin position="23"/>
        <end position="33"/>
    </location>
</feature>
<protein>
    <recommendedName>
        <fullName evidence="4">CARD domain-containing protein</fullName>
    </recommendedName>
</protein>
<feature type="compositionally biased region" description="Basic residues" evidence="1">
    <location>
        <begin position="1"/>
        <end position="15"/>
    </location>
</feature>
<evidence type="ECO:0000256" key="1">
    <source>
        <dbReference type="SAM" id="MobiDB-lite"/>
    </source>
</evidence>
<dbReference type="AlphaFoldDB" id="A0A5N5PCC9"/>
<dbReference type="Proteomes" id="UP000327468">
    <property type="component" value="Chromosome 5"/>
</dbReference>
<comment type="caution">
    <text evidence="2">The sequence shown here is derived from an EMBL/GenBank/DDBJ whole genome shotgun (WGS) entry which is preliminary data.</text>
</comment>
<name>A0A5N5PCC9_PANHP</name>
<dbReference type="InterPro" id="IPR011029">
    <property type="entry name" value="DEATH-like_dom_sf"/>
</dbReference>
<organism evidence="2 3">
    <name type="scientific">Pangasianodon hypophthalmus</name>
    <name type="common">Striped catfish</name>
    <name type="synonym">Helicophagus hypophthalmus</name>
    <dbReference type="NCBI Taxonomy" id="310915"/>
    <lineage>
        <taxon>Eukaryota</taxon>
        <taxon>Metazoa</taxon>
        <taxon>Chordata</taxon>
        <taxon>Craniata</taxon>
        <taxon>Vertebrata</taxon>
        <taxon>Euteleostomi</taxon>
        <taxon>Actinopterygii</taxon>
        <taxon>Neopterygii</taxon>
        <taxon>Teleostei</taxon>
        <taxon>Ostariophysi</taxon>
        <taxon>Siluriformes</taxon>
        <taxon>Pangasiidae</taxon>
        <taxon>Pangasianodon</taxon>
    </lineage>
</organism>
<feature type="compositionally biased region" description="Acidic residues" evidence="1">
    <location>
        <begin position="339"/>
        <end position="432"/>
    </location>
</feature>
<accession>A0A5N5PCC9</accession>
<dbReference type="SUPFAM" id="SSF47986">
    <property type="entry name" value="DEATH domain"/>
    <property type="match status" value="1"/>
</dbReference>
<feature type="region of interest" description="Disordered" evidence="1">
    <location>
        <begin position="202"/>
        <end position="243"/>
    </location>
</feature>
<feature type="region of interest" description="Disordered" evidence="1">
    <location>
        <begin position="1"/>
        <end position="92"/>
    </location>
</feature>
<keyword evidence="3" id="KW-1185">Reference proteome</keyword>
<feature type="compositionally biased region" description="Polar residues" evidence="1">
    <location>
        <begin position="219"/>
        <end position="236"/>
    </location>
</feature>
<evidence type="ECO:0008006" key="4">
    <source>
        <dbReference type="Google" id="ProtNLM"/>
    </source>
</evidence>
<reference evidence="2 3" key="1">
    <citation type="submission" date="2019-06" db="EMBL/GenBank/DDBJ databases">
        <title>A chromosome-scale genome assembly of the striped catfish, Pangasianodon hypophthalmus.</title>
        <authorList>
            <person name="Wen M."/>
            <person name="Zahm M."/>
            <person name="Roques C."/>
            <person name="Cabau C."/>
            <person name="Klopp C."/>
            <person name="Donnadieu C."/>
            <person name="Jouanno E."/>
            <person name="Avarre J.-C."/>
            <person name="Campet M."/>
            <person name="Ha T.T.T."/>
            <person name="Dugue R."/>
            <person name="Lampietro C."/>
            <person name="Louis A."/>
            <person name="Herpin A."/>
            <person name="Echchiki A."/>
            <person name="Berthelot C."/>
            <person name="Parey E."/>
            <person name="Roest-Crollius H."/>
            <person name="Braasch I."/>
            <person name="Postlethwait J."/>
            <person name="Bobe J."/>
            <person name="Montfort J."/>
            <person name="Bouchez O."/>
            <person name="Begum T."/>
            <person name="Schartl M."/>
            <person name="Guiguen Y."/>
        </authorList>
    </citation>
    <scope>NUCLEOTIDE SEQUENCE [LARGE SCALE GENOMIC DNA]</scope>
    <source>
        <strain evidence="2 3">Indonesia</strain>
        <tissue evidence="2">Blood</tissue>
    </source>
</reference>
<sequence length="432" mass="47623">MPRHIPRVKSRMPPKRRQEAHQVRAHMPPRNRMKTNTGFRGNTHHTTRTHSNPGFRGNTHHTTRTHSNPGAQGRGNFHHRKRTNPNPAHRQVQDKRKIIVQAVKSPRPPIRKIMSAVEILKQKLKANRVLMVRPRVQRTGRPVHMGVTRKKTRKRSALEILQDKLKSNQVLMVRPKVQRITTPAVTVHPVAATVHAHTHARTVSYQPPHRAHHDRGNRTPHSSQQVPSGSAASAQSHKMDSSHNENIAEITDKSLLFLKKHRAELINKVKNVVRIVDYLELSSENAAIVRAQVTDQERMRKLLEFTTSKRAAEHLIKVLVEQVGDVMEDLNEFSNAGDDAGDDVEDDGGDDDGDDAEDDGGNDAGDDAEDDGGDDDGDDAEDDGGDDAGDDAEDDAGDDVGDDAEDDGGDDAGDDAEDDAGDDVGDDAGVDD</sequence>